<evidence type="ECO:0000256" key="5">
    <source>
        <dbReference type="SAM" id="Coils"/>
    </source>
</evidence>
<feature type="domain" description="Lipopolysaccharide assembly protein A" evidence="8">
    <location>
        <begin position="24"/>
        <end position="85"/>
    </location>
</feature>
<organism evidence="9 10">
    <name type="scientific">Fructilactobacillus carniphilus</name>
    <dbReference type="NCBI Taxonomy" id="2940297"/>
    <lineage>
        <taxon>Bacteria</taxon>
        <taxon>Bacillati</taxon>
        <taxon>Bacillota</taxon>
        <taxon>Bacilli</taxon>
        <taxon>Lactobacillales</taxon>
        <taxon>Lactobacillaceae</taxon>
        <taxon>Fructilactobacillus</taxon>
    </lineage>
</organism>
<evidence type="ECO:0000256" key="2">
    <source>
        <dbReference type="ARBA" id="ARBA00022692"/>
    </source>
</evidence>
<reference evidence="9" key="1">
    <citation type="submission" date="2022-05" db="EMBL/GenBank/DDBJ databases">
        <authorList>
            <person name="Oliphant S.A."/>
            <person name="Watson-Haigh N.S."/>
            <person name="Sumby K.M."/>
            <person name="Gardner J.M."/>
            <person name="Jiranek V."/>
        </authorList>
    </citation>
    <scope>NUCLEOTIDE SEQUENCE</scope>
    <source>
        <strain evidence="9">KI4_A6</strain>
    </source>
</reference>
<evidence type="ECO:0000256" key="7">
    <source>
        <dbReference type="SAM" id="Phobius"/>
    </source>
</evidence>
<dbReference type="EMBL" id="CP097121">
    <property type="protein sequence ID" value="USS90947.1"/>
    <property type="molecule type" value="Genomic_DNA"/>
</dbReference>
<keyword evidence="3 7" id="KW-1133">Transmembrane helix</keyword>
<evidence type="ECO:0000259" key="8">
    <source>
        <dbReference type="Pfam" id="PF06305"/>
    </source>
</evidence>
<dbReference type="PANTHER" id="PTHR41335:SF1">
    <property type="entry name" value="MEMBRANE PROTEIN"/>
    <property type="match status" value="1"/>
</dbReference>
<dbReference type="InterPro" id="IPR010445">
    <property type="entry name" value="LapA_dom"/>
</dbReference>
<dbReference type="Proteomes" id="UP001056164">
    <property type="component" value="Chromosome"/>
</dbReference>
<dbReference type="Pfam" id="PF06305">
    <property type="entry name" value="LapA_dom"/>
    <property type="match status" value="1"/>
</dbReference>
<keyword evidence="2 7" id="KW-0812">Transmembrane</keyword>
<evidence type="ECO:0000256" key="6">
    <source>
        <dbReference type="SAM" id="MobiDB-lite"/>
    </source>
</evidence>
<dbReference type="PANTHER" id="PTHR41335">
    <property type="entry name" value="MEMBRANE PROTEIN-RELATED"/>
    <property type="match status" value="1"/>
</dbReference>
<keyword evidence="4 7" id="KW-0472">Membrane</keyword>
<feature type="compositionally biased region" description="Basic and acidic residues" evidence="6">
    <location>
        <begin position="113"/>
        <end position="122"/>
    </location>
</feature>
<name>A0ABY5BY03_9LACO</name>
<keyword evidence="10" id="KW-1185">Reference proteome</keyword>
<evidence type="ECO:0000313" key="9">
    <source>
        <dbReference type="EMBL" id="USS90947.1"/>
    </source>
</evidence>
<feature type="transmembrane region" description="Helical" evidence="7">
    <location>
        <begin position="39"/>
        <end position="59"/>
    </location>
</feature>
<evidence type="ECO:0000256" key="1">
    <source>
        <dbReference type="ARBA" id="ARBA00022475"/>
    </source>
</evidence>
<sequence length="122" mass="13452">MKKQIGVITAIILVIIMAFFVLMNMTSTEINFGFTTVEFPLILIILGSLFVGAILMFLFSSFSSFKNHRASKAATKEINDLNQQIASLKQQLLDQDQDQLANQKAAAAAKADQPTDSKPDQQ</sequence>
<feature type="transmembrane region" description="Helical" evidence="7">
    <location>
        <begin position="7"/>
        <end position="27"/>
    </location>
</feature>
<keyword evidence="5" id="KW-0175">Coiled coil</keyword>
<dbReference type="RefSeq" id="WP_252795440.1">
    <property type="nucleotide sequence ID" value="NZ_CP097121.1"/>
</dbReference>
<accession>A0ABY5BY03</accession>
<feature type="region of interest" description="Disordered" evidence="6">
    <location>
        <begin position="99"/>
        <end position="122"/>
    </location>
</feature>
<protein>
    <submittedName>
        <fullName evidence="9">LapA family protein</fullName>
    </submittedName>
</protein>
<gene>
    <name evidence="9" type="ORF">M3M37_01695</name>
</gene>
<keyword evidence="1" id="KW-1003">Cell membrane</keyword>
<evidence type="ECO:0000256" key="4">
    <source>
        <dbReference type="ARBA" id="ARBA00023136"/>
    </source>
</evidence>
<feature type="compositionally biased region" description="Low complexity" evidence="6">
    <location>
        <begin position="99"/>
        <end position="112"/>
    </location>
</feature>
<evidence type="ECO:0000256" key="3">
    <source>
        <dbReference type="ARBA" id="ARBA00022989"/>
    </source>
</evidence>
<proteinExistence type="predicted"/>
<feature type="coiled-coil region" evidence="5">
    <location>
        <begin position="71"/>
        <end position="98"/>
    </location>
</feature>
<evidence type="ECO:0000313" key="10">
    <source>
        <dbReference type="Proteomes" id="UP001056164"/>
    </source>
</evidence>